<sequence>MEFPEFDGRVIKPNNADYQEECYQYASSSYLDDGIIQPAAIIKAANENDVIKAINYARDNGIAVAVRTGGHQYSGASSTNGKNIQLDLSQTYMYKDPVKDFENFKWNNPDCTSVTVGVSFTLGEFNAKLREKNRFVPHGQCQYVNLGGHIQTGGYGQLARSFGLLSDYVEKFRIITVYDKVTKARWVYKDYKDMSEDEKKDITEDENNDLFFAVLGGSPGNFGVLTHVTLHVFKDQDYPNSRGLRAAYPFDRQRLKDLLDIMVNKMVDDDEFPADYDYCISVLDEPPFTTYEITYDMKYDRKEGQPQVTWPPMIVIFVQWANLQGDKQTYDSTFIDSILEAAGGKDQGIIQVSDKECTPLSTLTGHWIVPITREFKLPYFKRTYSSNASSQRLREFKWTDWVSDRIEEGCSGSVNALSSQIEAQGSNLSAQFQHFGGSRSRFYQNGNNSPTSFSWRDTRLGCTLDAFYYSYQQDVAKNWVKKNDDEGVGNSDARFCEDDRRVLWGSHDLDLSAAHRYYYDSEEKYDRLCNIKQTFDPSGVFTPNRFCIGLEPEVPSAEKRKIKPLLSAEDKFWKMASMESKVGKPVPLWNTWRA</sequence>
<dbReference type="AlphaFoldDB" id="A0A397SFL3"/>
<comment type="cofactor">
    <cofactor evidence="1">
        <name>FAD</name>
        <dbReference type="ChEBI" id="CHEBI:57692"/>
    </cofactor>
</comment>
<comment type="caution">
    <text evidence="7">The sequence shown here is derived from an EMBL/GenBank/DDBJ whole genome shotgun (WGS) entry which is preliminary data.</text>
</comment>
<keyword evidence="4" id="KW-0274">FAD</keyword>
<comment type="similarity">
    <text evidence="2">Belongs to the oxygen-dependent FAD-linked oxidoreductase family.</text>
</comment>
<accession>A0A397SFL3</accession>
<keyword evidence="5" id="KW-0560">Oxidoreductase</keyword>
<dbReference type="Proteomes" id="UP000265703">
    <property type="component" value="Unassembled WGS sequence"/>
</dbReference>
<evidence type="ECO:0000313" key="7">
    <source>
        <dbReference type="EMBL" id="RIA82767.1"/>
    </source>
</evidence>
<evidence type="ECO:0000256" key="5">
    <source>
        <dbReference type="ARBA" id="ARBA00023002"/>
    </source>
</evidence>
<gene>
    <name evidence="7" type="ORF">C1645_787632</name>
</gene>
<feature type="domain" description="FAD-binding PCMH-type" evidence="6">
    <location>
        <begin position="34"/>
        <end position="235"/>
    </location>
</feature>
<dbReference type="OrthoDB" id="415825at2759"/>
<keyword evidence="8" id="KW-1185">Reference proteome</keyword>
<proteinExistence type="inferred from homology"/>
<dbReference type="Pfam" id="PF08031">
    <property type="entry name" value="BBE"/>
    <property type="match status" value="1"/>
</dbReference>
<evidence type="ECO:0000256" key="4">
    <source>
        <dbReference type="ARBA" id="ARBA00022827"/>
    </source>
</evidence>
<dbReference type="GO" id="GO:0016491">
    <property type="term" value="F:oxidoreductase activity"/>
    <property type="evidence" value="ECO:0007669"/>
    <property type="project" value="UniProtKB-KW"/>
</dbReference>
<dbReference type="InterPro" id="IPR012951">
    <property type="entry name" value="BBE"/>
</dbReference>
<dbReference type="InterPro" id="IPR006094">
    <property type="entry name" value="Oxid_FAD_bind_N"/>
</dbReference>
<dbReference type="Gene3D" id="3.30.465.10">
    <property type="match status" value="1"/>
</dbReference>
<protein>
    <recommendedName>
        <fullName evidence="6">FAD-binding PCMH-type domain-containing protein</fullName>
    </recommendedName>
</protein>
<dbReference type="STRING" id="658196.A0A397SFL3"/>
<dbReference type="EMBL" id="QKYT01000632">
    <property type="protein sequence ID" value="RIA82767.1"/>
    <property type="molecule type" value="Genomic_DNA"/>
</dbReference>
<dbReference type="PROSITE" id="PS51387">
    <property type="entry name" value="FAD_PCMH"/>
    <property type="match status" value="1"/>
</dbReference>
<dbReference type="InterPro" id="IPR050416">
    <property type="entry name" value="FAD-linked_Oxidoreductase"/>
</dbReference>
<dbReference type="SUPFAM" id="SSF56176">
    <property type="entry name" value="FAD-binding/transporter-associated domain-like"/>
    <property type="match status" value="1"/>
</dbReference>
<evidence type="ECO:0000256" key="2">
    <source>
        <dbReference type="ARBA" id="ARBA00005466"/>
    </source>
</evidence>
<organism evidence="7 8">
    <name type="scientific">Glomus cerebriforme</name>
    <dbReference type="NCBI Taxonomy" id="658196"/>
    <lineage>
        <taxon>Eukaryota</taxon>
        <taxon>Fungi</taxon>
        <taxon>Fungi incertae sedis</taxon>
        <taxon>Mucoromycota</taxon>
        <taxon>Glomeromycotina</taxon>
        <taxon>Glomeromycetes</taxon>
        <taxon>Glomerales</taxon>
        <taxon>Glomeraceae</taxon>
        <taxon>Glomus</taxon>
    </lineage>
</organism>
<keyword evidence="3" id="KW-0285">Flavoprotein</keyword>
<name>A0A397SFL3_9GLOM</name>
<dbReference type="InterPro" id="IPR016169">
    <property type="entry name" value="FAD-bd_PCMH_sub2"/>
</dbReference>
<dbReference type="PANTHER" id="PTHR42973">
    <property type="entry name" value="BINDING OXIDOREDUCTASE, PUTATIVE (AFU_ORTHOLOGUE AFUA_1G17690)-RELATED"/>
    <property type="match status" value="1"/>
</dbReference>
<evidence type="ECO:0000256" key="3">
    <source>
        <dbReference type="ARBA" id="ARBA00022630"/>
    </source>
</evidence>
<dbReference type="PANTHER" id="PTHR42973:SF39">
    <property type="entry name" value="FAD-BINDING PCMH-TYPE DOMAIN-CONTAINING PROTEIN"/>
    <property type="match status" value="1"/>
</dbReference>
<dbReference type="Pfam" id="PF01565">
    <property type="entry name" value="FAD_binding_4"/>
    <property type="match status" value="1"/>
</dbReference>
<dbReference type="GO" id="GO:0071949">
    <property type="term" value="F:FAD binding"/>
    <property type="evidence" value="ECO:0007669"/>
    <property type="project" value="InterPro"/>
</dbReference>
<reference evidence="7 8" key="1">
    <citation type="submission" date="2018-06" db="EMBL/GenBank/DDBJ databases">
        <title>Comparative genomics reveals the genomic features of Rhizophagus irregularis, R. cerebriforme, R. diaphanum and Gigaspora rosea, and their symbiotic lifestyle signature.</title>
        <authorList>
            <person name="Morin E."/>
            <person name="San Clemente H."/>
            <person name="Chen E.C.H."/>
            <person name="De La Providencia I."/>
            <person name="Hainaut M."/>
            <person name="Kuo A."/>
            <person name="Kohler A."/>
            <person name="Murat C."/>
            <person name="Tang N."/>
            <person name="Roy S."/>
            <person name="Loubradou J."/>
            <person name="Henrissat B."/>
            <person name="Grigoriev I.V."/>
            <person name="Corradi N."/>
            <person name="Roux C."/>
            <person name="Martin F.M."/>
        </authorList>
    </citation>
    <scope>NUCLEOTIDE SEQUENCE [LARGE SCALE GENOMIC DNA]</scope>
    <source>
        <strain evidence="7 8">DAOM 227022</strain>
    </source>
</reference>
<evidence type="ECO:0000313" key="8">
    <source>
        <dbReference type="Proteomes" id="UP000265703"/>
    </source>
</evidence>
<dbReference type="InterPro" id="IPR016166">
    <property type="entry name" value="FAD-bd_PCMH"/>
</dbReference>
<evidence type="ECO:0000256" key="1">
    <source>
        <dbReference type="ARBA" id="ARBA00001974"/>
    </source>
</evidence>
<evidence type="ECO:0000259" key="6">
    <source>
        <dbReference type="PROSITE" id="PS51387"/>
    </source>
</evidence>
<dbReference type="InterPro" id="IPR036318">
    <property type="entry name" value="FAD-bd_PCMH-like_sf"/>
</dbReference>